<evidence type="ECO:0000256" key="2">
    <source>
        <dbReference type="ARBA" id="ARBA00023015"/>
    </source>
</evidence>
<evidence type="ECO:0000313" key="10">
    <source>
        <dbReference type="Proteomes" id="UP000422221"/>
    </source>
</evidence>
<dbReference type="PANTHER" id="PTHR43133">
    <property type="entry name" value="RNA POLYMERASE ECF-TYPE SIGMA FACTO"/>
    <property type="match status" value="1"/>
</dbReference>
<sequence>MTDISEFETIFRCHYRPLTMYALRYTENIDDAEDIVQQSFIDIWERLSGGMAIDNLKAYLYTVVRNGSLTCVIHSPQKSTIQENEMEDISEEERIIRSERDAQLWTAIDRLPKARKRIFLLSKRDGLTYKEIADELGISIKTVEHQISKAIKTLRNTAIKVYFFFFS</sequence>
<dbReference type="InterPro" id="IPR014284">
    <property type="entry name" value="RNA_pol_sigma-70_dom"/>
</dbReference>
<dbReference type="SUPFAM" id="SSF88659">
    <property type="entry name" value="Sigma3 and sigma4 domains of RNA polymerase sigma factors"/>
    <property type="match status" value="1"/>
</dbReference>
<dbReference type="Pfam" id="PF08281">
    <property type="entry name" value="Sigma70_r4_2"/>
    <property type="match status" value="1"/>
</dbReference>
<reference evidence="9 10" key="1">
    <citation type="journal article" date="2019" name="Nat. Med.">
        <title>A library of human gut bacterial isolates paired with longitudinal multiomics data enables mechanistic microbiome research.</title>
        <authorList>
            <person name="Poyet M."/>
            <person name="Groussin M."/>
            <person name="Gibbons S.M."/>
            <person name="Avila-Pacheco J."/>
            <person name="Jiang X."/>
            <person name="Kearney S.M."/>
            <person name="Perrotta A.R."/>
            <person name="Berdy B."/>
            <person name="Zhao S."/>
            <person name="Lieberman T.D."/>
            <person name="Swanson P.K."/>
            <person name="Smith M."/>
            <person name="Roesemann S."/>
            <person name="Alexander J.E."/>
            <person name="Rich S.A."/>
            <person name="Livny J."/>
            <person name="Vlamakis H."/>
            <person name="Clish C."/>
            <person name="Bullock K."/>
            <person name="Deik A."/>
            <person name="Scott J."/>
            <person name="Pierce K.A."/>
            <person name="Xavier R.J."/>
            <person name="Alm E.J."/>
        </authorList>
    </citation>
    <scope>NUCLEOTIDE SEQUENCE [LARGE SCALE GENOMIC DNA]</scope>
    <source>
        <strain evidence="9 10">BIOML-A10</strain>
    </source>
</reference>
<dbReference type="InterPro" id="IPR014327">
    <property type="entry name" value="RNA_pol_sigma70_bacteroid"/>
</dbReference>
<comment type="caution">
    <text evidence="9">The sequence shown here is derived from an EMBL/GenBank/DDBJ whole genome shotgun (WGS) entry which is preliminary data.</text>
</comment>
<dbReference type="PROSITE" id="PS01063">
    <property type="entry name" value="SIGMA70_ECF"/>
    <property type="match status" value="1"/>
</dbReference>
<dbReference type="InterPro" id="IPR013324">
    <property type="entry name" value="RNA_pol_sigma_r3/r4-like"/>
</dbReference>
<dbReference type="GO" id="GO:0016987">
    <property type="term" value="F:sigma factor activity"/>
    <property type="evidence" value="ECO:0007669"/>
    <property type="project" value="UniProtKB-KW"/>
</dbReference>
<dbReference type="InterPro" id="IPR013249">
    <property type="entry name" value="RNA_pol_sigma70_r4_t2"/>
</dbReference>
<feature type="domain" description="RNA polymerase sigma factor 70 region 4 type 2" evidence="8">
    <location>
        <begin position="103"/>
        <end position="154"/>
    </location>
</feature>
<dbReference type="GO" id="GO:0003677">
    <property type="term" value="F:DNA binding"/>
    <property type="evidence" value="ECO:0007669"/>
    <property type="project" value="UniProtKB-KW"/>
</dbReference>
<keyword evidence="4 6" id="KW-0238">DNA-binding</keyword>
<keyword evidence="3 6" id="KW-0731">Sigma factor</keyword>
<name>A0A7J4XNK3_9BACE</name>
<feature type="domain" description="RNA polymerase sigma-70 region 2" evidence="7">
    <location>
        <begin position="11"/>
        <end position="67"/>
    </location>
</feature>
<dbReference type="InterPro" id="IPR000838">
    <property type="entry name" value="RNA_pol_sigma70_ECF_CS"/>
</dbReference>
<evidence type="ECO:0000259" key="7">
    <source>
        <dbReference type="Pfam" id="PF04542"/>
    </source>
</evidence>
<evidence type="ECO:0000256" key="4">
    <source>
        <dbReference type="ARBA" id="ARBA00023125"/>
    </source>
</evidence>
<accession>A0A7J4XNK3</accession>
<evidence type="ECO:0000256" key="6">
    <source>
        <dbReference type="RuleBase" id="RU000716"/>
    </source>
</evidence>
<evidence type="ECO:0000313" key="9">
    <source>
        <dbReference type="EMBL" id="KAA3770382.1"/>
    </source>
</evidence>
<dbReference type="InterPro" id="IPR039425">
    <property type="entry name" value="RNA_pol_sigma-70-like"/>
</dbReference>
<dbReference type="CDD" id="cd06171">
    <property type="entry name" value="Sigma70_r4"/>
    <property type="match status" value="1"/>
</dbReference>
<keyword evidence="5 6" id="KW-0804">Transcription</keyword>
<keyword evidence="2 6" id="KW-0805">Transcription regulation</keyword>
<dbReference type="GO" id="GO:0006352">
    <property type="term" value="P:DNA-templated transcription initiation"/>
    <property type="evidence" value="ECO:0007669"/>
    <property type="project" value="InterPro"/>
</dbReference>
<comment type="similarity">
    <text evidence="1 6">Belongs to the sigma-70 factor family. ECF subfamily.</text>
</comment>
<dbReference type="InterPro" id="IPR013325">
    <property type="entry name" value="RNA_pol_sigma_r2"/>
</dbReference>
<dbReference type="Proteomes" id="UP000422221">
    <property type="component" value="Unassembled WGS sequence"/>
</dbReference>
<dbReference type="Gene3D" id="1.10.1740.10">
    <property type="match status" value="1"/>
</dbReference>
<gene>
    <name evidence="9" type="ORF">F3F73_00035</name>
</gene>
<dbReference type="EMBL" id="VWMK01000001">
    <property type="protein sequence ID" value="KAA3770382.1"/>
    <property type="molecule type" value="Genomic_DNA"/>
</dbReference>
<evidence type="ECO:0000259" key="8">
    <source>
        <dbReference type="Pfam" id="PF08281"/>
    </source>
</evidence>
<evidence type="ECO:0000256" key="5">
    <source>
        <dbReference type="ARBA" id="ARBA00023163"/>
    </source>
</evidence>
<dbReference type="InterPro" id="IPR007627">
    <property type="entry name" value="RNA_pol_sigma70_r2"/>
</dbReference>
<protein>
    <recommendedName>
        <fullName evidence="6">RNA polymerase sigma factor</fullName>
    </recommendedName>
</protein>
<organism evidence="9 10">
    <name type="scientific">Bacteroides salyersiae</name>
    <dbReference type="NCBI Taxonomy" id="291644"/>
    <lineage>
        <taxon>Bacteria</taxon>
        <taxon>Pseudomonadati</taxon>
        <taxon>Bacteroidota</taxon>
        <taxon>Bacteroidia</taxon>
        <taxon>Bacteroidales</taxon>
        <taxon>Bacteroidaceae</taxon>
        <taxon>Bacteroides</taxon>
    </lineage>
</organism>
<dbReference type="NCBIfam" id="TIGR02985">
    <property type="entry name" value="Sig70_bacteroi1"/>
    <property type="match status" value="1"/>
</dbReference>
<evidence type="ECO:0000256" key="3">
    <source>
        <dbReference type="ARBA" id="ARBA00023082"/>
    </source>
</evidence>
<evidence type="ECO:0000256" key="1">
    <source>
        <dbReference type="ARBA" id="ARBA00010641"/>
    </source>
</evidence>
<dbReference type="AlphaFoldDB" id="A0A7J4XNK3"/>
<dbReference type="Pfam" id="PF04542">
    <property type="entry name" value="Sigma70_r2"/>
    <property type="match status" value="1"/>
</dbReference>
<dbReference type="SUPFAM" id="SSF88946">
    <property type="entry name" value="Sigma2 domain of RNA polymerase sigma factors"/>
    <property type="match status" value="1"/>
</dbReference>
<dbReference type="PANTHER" id="PTHR43133:SF46">
    <property type="entry name" value="RNA POLYMERASE SIGMA-70 FACTOR ECF SUBFAMILY"/>
    <property type="match status" value="1"/>
</dbReference>
<dbReference type="Gene3D" id="1.10.10.10">
    <property type="entry name" value="Winged helix-like DNA-binding domain superfamily/Winged helix DNA-binding domain"/>
    <property type="match status" value="1"/>
</dbReference>
<dbReference type="InterPro" id="IPR036388">
    <property type="entry name" value="WH-like_DNA-bd_sf"/>
</dbReference>
<proteinExistence type="inferred from homology"/>
<dbReference type="NCBIfam" id="TIGR02937">
    <property type="entry name" value="sigma70-ECF"/>
    <property type="match status" value="1"/>
</dbReference>
<dbReference type="RefSeq" id="WP_130058040.1">
    <property type="nucleotide sequence ID" value="NZ_CP081902.1"/>
</dbReference>